<evidence type="ECO:0000256" key="1">
    <source>
        <dbReference type="ARBA" id="ARBA00023015"/>
    </source>
</evidence>
<dbReference type="GO" id="GO:0003700">
    <property type="term" value="F:DNA-binding transcription factor activity"/>
    <property type="evidence" value="ECO:0007669"/>
    <property type="project" value="InterPro"/>
</dbReference>
<dbReference type="InterPro" id="IPR008920">
    <property type="entry name" value="TF_FadR/GntR_C"/>
</dbReference>
<dbReference type="PANTHER" id="PTHR43537:SF5">
    <property type="entry name" value="UXU OPERON TRANSCRIPTIONAL REGULATOR"/>
    <property type="match status" value="1"/>
</dbReference>
<accession>A0A0M6ZSY1</accession>
<keyword evidence="3" id="KW-0804">Transcription</keyword>
<evidence type="ECO:0000256" key="2">
    <source>
        <dbReference type="ARBA" id="ARBA00023125"/>
    </source>
</evidence>
<dbReference type="SUPFAM" id="SSF46785">
    <property type="entry name" value="Winged helix' DNA-binding domain"/>
    <property type="match status" value="1"/>
</dbReference>
<dbReference type="InterPro" id="IPR036390">
    <property type="entry name" value="WH_DNA-bd_sf"/>
</dbReference>
<dbReference type="SMART" id="SM00895">
    <property type="entry name" value="FCD"/>
    <property type="match status" value="1"/>
</dbReference>
<dbReference type="Pfam" id="PF00392">
    <property type="entry name" value="GntR"/>
    <property type="match status" value="1"/>
</dbReference>
<dbReference type="EMBL" id="CXWC01000011">
    <property type="protein sequence ID" value="CTQ73811.1"/>
    <property type="molecule type" value="Genomic_DNA"/>
</dbReference>
<dbReference type="InterPro" id="IPR036388">
    <property type="entry name" value="WH-like_DNA-bd_sf"/>
</dbReference>
<feature type="domain" description="HTH gntR-type" evidence="4">
    <location>
        <begin position="47"/>
        <end position="114"/>
    </location>
</feature>
<organism evidence="5 6">
    <name type="scientific">Roseibium album</name>
    <dbReference type="NCBI Taxonomy" id="311410"/>
    <lineage>
        <taxon>Bacteria</taxon>
        <taxon>Pseudomonadati</taxon>
        <taxon>Pseudomonadota</taxon>
        <taxon>Alphaproteobacteria</taxon>
        <taxon>Hyphomicrobiales</taxon>
        <taxon>Stappiaceae</taxon>
        <taxon>Roseibium</taxon>
    </lineage>
</organism>
<dbReference type="PANTHER" id="PTHR43537">
    <property type="entry name" value="TRANSCRIPTIONAL REGULATOR, GNTR FAMILY"/>
    <property type="match status" value="1"/>
</dbReference>
<dbReference type="Proteomes" id="UP000049983">
    <property type="component" value="Unassembled WGS sequence"/>
</dbReference>
<protein>
    <submittedName>
        <fullName evidence="5">HTH-type transcriptional regulator McbR</fullName>
    </submittedName>
</protein>
<evidence type="ECO:0000259" key="4">
    <source>
        <dbReference type="PROSITE" id="PS50949"/>
    </source>
</evidence>
<evidence type="ECO:0000313" key="5">
    <source>
        <dbReference type="EMBL" id="CTQ73811.1"/>
    </source>
</evidence>
<dbReference type="CDD" id="cd07377">
    <property type="entry name" value="WHTH_GntR"/>
    <property type="match status" value="1"/>
</dbReference>
<keyword evidence="6" id="KW-1185">Reference proteome</keyword>
<dbReference type="SUPFAM" id="SSF48008">
    <property type="entry name" value="GntR ligand-binding domain-like"/>
    <property type="match status" value="1"/>
</dbReference>
<dbReference type="InterPro" id="IPR011711">
    <property type="entry name" value="GntR_C"/>
</dbReference>
<evidence type="ECO:0000313" key="6">
    <source>
        <dbReference type="Proteomes" id="UP000049983"/>
    </source>
</evidence>
<dbReference type="AlphaFoldDB" id="A0A0M6ZSY1"/>
<dbReference type="Gene3D" id="1.20.120.530">
    <property type="entry name" value="GntR ligand-binding domain-like"/>
    <property type="match status" value="1"/>
</dbReference>
<sequence>MPEISGIHCSSLRRYRSLISGGGDDVNIQIAADKTPQAKEVSGDKRTRKSESVFQDLKGRILTGQLRQDSPMTEQSLAKDYACSQSTIREALMLLQEGGLVVRKGYQGTFVTDPSVSEALLLLRLRVNLETTGIMEAVKKITPCKLAELRDLDRQFVEARSQRDVFTCSEIDRDFHLQIFKLAGMPALDSMLVRTLMMLQRIMLPNPRPDEAWTHPDIVQHDLLLDALEARNDKAAVKALKDHVFSSATLLAKQYYGRDPVALRALCEREPDQVVLEGL</sequence>
<dbReference type="PROSITE" id="PS50949">
    <property type="entry name" value="HTH_GNTR"/>
    <property type="match status" value="1"/>
</dbReference>
<dbReference type="InterPro" id="IPR000524">
    <property type="entry name" value="Tscrpt_reg_HTH_GntR"/>
</dbReference>
<evidence type="ECO:0000256" key="3">
    <source>
        <dbReference type="ARBA" id="ARBA00023163"/>
    </source>
</evidence>
<dbReference type="GO" id="GO:0003677">
    <property type="term" value="F:DNA binding"/>
    <property type="evidence" value="ECO:0007669"/>
    <property type="project" value="UniProtKB-KW"/>
</dbReference>
<dbReference type="STRING" id="311410.LA5095_00661"/>
<keyword evidence="1" id="KW-0805">Transcription regulation</keyword>
<dbReference type="Gene3D" id="1.10.10.10">
    <property type="entry name" value="Winged helix-like DNA-binding domain superfamily/Winged helix DNA-binding domain"/>
    <property type="match status" value="1"/>
</dbReference>
<proteinExistence type="predicted"/>
<reference evidence="6" key="1">
    <citation type="submission" date="2015-07" db="EMBL/GenBank/DDBJ databases">
        <authorList>
            <person name="Rodrigo-Torres Lidia"/>
            <person name="Arahal R.David."/>
        </authorList>
    </citation>
    <scope>NUCLEOTIDE SEQUENCE [LARGE SCALE GENOMIC DNA]</scope>
    <source>
        <strain evidence="6">CECT 5096</strain>
    </source>
</reference>
<dbReference type="SMART" id="SM00345">
    <property type="entry name" value="HTH_GNTR"/>
    <property type="match status" value="1"/>
</dbReference>
<gene>
    <name evidence="5" type="primary">mcbR_4</name>
    <name evidence="5" type="ORF">LA5096_03801</name>
</gene>
<dbReference type="Pfam" id="PF07729">
    <property type="entry name" value="FCD"/>
    <property type="match status" value="1"/>
</dbReference>
<keyword evidence="2" id="KW-0238">DNA-binding</keyword>
<name>A0A0M6ZSY1_9HYPH</name>